<dbReference type="KEGG" id="vra:106769735"/>
<organism evidence="13 14">
    <name type="scientific">Vigna radiata var. radiata</name>
    <name type="common">Mung bean</name>
    <name type="synonym">Phaseolus aureus</name>
    <dbReference type="NCBI Taxonomy" id="3916"/>
    <lineage>
        <taxon>Eukaryota</taxon>
        <taxon>Viridiplantae</taxon>
        <taxon>Streptophyta</taxon>
        <taxon>Embryophyta</taxon>
        <taxon>Tracheophyta</taxon>
        <taxon>Spermatophyta</taxon>
        <taxon>Magnoliopsida</taxon>
        <taxon>eudicotyledons</taxon>
        <taxon>Gunneridae</taxon>
        <taxon>Pentapetalae</taxon>
        <taxon>rosids</taxon>
        <taxon>fabids</taxon>
        <taxon>Fabales</taxon>
        <taxon>Fabaceae</taxon>
        <taxon>Papilionoideae</taxon>
        <taxon>50 kb inversion clade</taxon>
        <taxon>NPAAA clade</taxon>
        <taxon>indigoferoid/millettioid clade</taxon>
        <taxon>Phaseoleae</taxon>
        <taxon>Vigna</taxon>
    </lineage>
</organism>
<dbReference type="InterPro" id="IPR002401">
    <property type="entry name" value="Cyt_P450_E_grp-I"/>
</dbReference>
<dbReference type="FunFam" id="1.10.630.10:FF:000011">
    <property type="entry name" value="Cytochrome P450 83B1"/>
    <property type="match status" value="1"/>
</dbReference>
<evidence type="ECO:0000256" key="12">
    <source>
        <dbReference type="SAM" id="Phobius"/>
    </source>
</evidence>
<keyword evidence="8 11" id="KW-0503">Monooxygenase</keyword>
<dbReference type="GO" id="GO:0005506">
    <property type="term" value="F:iron ion binding"/>
    <property type="evidence" value="ECO:0007669"/>
    <property type="project" value="InterPro"/>
</dbReference>
<accession>A0A1S3UY03</accession>
<dbReference type="AlphaFoldDB" id="A0A1S3UY03"/>
<dbReference type="InterPro" id="IPR036396">
    <property type="entry name" value="Cyt_P450_sf"/>
</dbReference>
<dbReference type="GO" id="GO:0016705">
    <property type="term" value="F:oxidoreductase activity, acting on paired donors, with incorporation or reduction of molecular oxygen"/>
    <property type="evidence" value="ECO:0007669"/>
    <property type="project" value="InterPro"/>
</dbReference>
<dbReference type="PRINTS" id="PR00463">
    <property type="entry name" value="EP450I"/>
</dbReference>
<evidence type="ECO:0000256" key="11">
    <source>
        <dbReference type="RuleBase" id="RU000461"/>
    </source>
</evidence>
<dbReference type="Gene3D" id="1.10.630.10">
    <property type="entry name" value="Cytochrome P450"/>
    <property type="match status" value="1"/>
</dbReference>
<reference evidence="14" key="2">
    <citation type="submission" date="2025-08" db="UniProtKB">
        <authorList>
            <consortium name="RefSeq"/>
        </authorList>
    </citation>
    <scope>IDENTIFICATION</scope>
    <source>
        <tissue evidence="14">Leaf</tissue>
    </source>
</reference>
<dbReference type="GeneID" id="106769735"/>
<comment type="similarity">
    <text evidence="3 11">Belongs to the cytochrome P450 family.</text>
</comment>
<evidence type="ECO:0000256" key="10">
    <source>
        <dbReference type="PIRSR" id="PIRSR602401-1"/>
    </source>
</evidence>
<keyword evidence="12" id="KW-1133">Transmembrane helix</keyword>
<dbReference type="InterPro" id="IPR017972">
    <property type="entry name" value="Cyt_P450_CS"/>
</dbReference>
<keyword evidence="13" id="KW-1185">Reference proteome</keyword>
<dbReference type="InterPro" id="IPR001128">
    <property type="entry name" value="Cyt_P450"/>
</dbReference>
<keyword evidence="9 12" id="KW-0472">Membrane</keyword>
<evidence type="ECO:0000313" key="14">
    <source>
        <dbReference type="RefSeq" id="XP_014510961.1"/>
    </source>
</evidence>
<comment type="cofactor">
    <cofactor evidence="1 10">
        <name>heme</name>
        <dbReference type="ChEBI" id="CHEBI:30413"/>
    </cofactor>
</comment>
<evidence type="ECO:0000256" key="8">
    <source>
        <dbReference type="ARBA" id="ARBA00023033"/>
    </source>
</evidence>
<dbReference type="OrthoDB" id="2789670at2759"/>
<evidence type="ECO:0000256" key="9">
    <source>
        <dbReference type="ARBA" id="ARBA00023136"/>
    </source>
</evidence>
<dbReference type="GO" id="GO:0016020">
    <property type="term" value="C:membrane"/>
    <property type="evidence" value="ECO:0007669"/>
    <property type="project" value="UniProtKB-SubCell"/>
</dbReference>
<evidence type="ECO:0000256" key="3">
    <source>
        <dbReference type="ARBA" id="ARBA00010617"/>
    </source>
</evidence>
<feature type="transmembrane region" description="Helical" evidence="12">
    <location>
        <begin position="6"/>
        <end position="26"/>
    </location>
</feature>
<keyword evidence="4 10" id="KW-0349">Heme</keyword>
<evidence type="ECO:0000256" key="6">
    <source>
        <dbReference type="ARBA" id="ARBA00023002"/>
    </source>
</evidence>
<dbReference type="GO" id="GO:0004497">
    <property type="term" value="F:monooxygenase activity"/>
    <property type="evidence" value="ECO:0007669"/>
    <property type="project" value="UniProtKB-KW"/>
</dbReference>
<dbReference type="PROSITE" id="PS00086">
    <property type="entry name" value="CYTOCHROME_P450"/>
    <property type="match status" value="1"/>
</dbReference>
<evidence type="ECO:0000256" key="2">
    <source>
        <dbReference type="ARBA" id="ARBA00004370"/>
    </source>
</evidence>
<protein>
    <submittedName>
        <fullName evidence="14">Cytochrome P450 CYP736A12-like</fullName>
    </submittedName>
</protein>
<dbReference type="PANTHER" id="PTHR47943:SF9">
    <property type="entry name" value="CYTOCHROME P450"/>
    <property type="match status" value="1"/>
</dbReference>
<comment type="subcellular location">
    <subcellularLocation>
        <location evidence="2">Membrane</location>
    </subcellularLocation>
</comment>
<dbReference type="GO" id="GO:0020037">
    <property type="term" value="F:heme binding"/>
    <property type="evidence" value="ECO:0007669"/>
    <property type="project" value="InterPro"/>
</dbReference>
<evidence type="ECO:0000256" key="7">
    <source>
        <dbReference type="ARBA" id="ARBA00023004"/>
    </source>
</evidence>
<gene>
    <name evidence="14" type="primary">LOC106769735</name>
</gene>
<feature type="binding site" description="axial binding residue" evidence="10">
    <location>
        <position position="447"/>
    </location>
    <ligand>
        <name>heme</name>
        <dbReference type="ChEBI" id="CHEBI:30413"/>
    </ligand>
    <ligandPart>
        <name>Fe</name>
        <dbReference type="ChEBI" id="CHEBI:18248"/>
    </ligandPart>
</feature>
<dbReference type="SUPFAM" id="SSF48264">
    <property type="entry name" value="Cytochrome P450"/>
    <property type="match status" value="1"/>
</dbReference>
<dbReference type="PRINTS" id="PR00385">
    <property type="entry name" value="P450"/>
</dbReference>
<proteinExistence type="inferred from homology"/>
<keyword evidence="5 10" id="KW-0479">Metal-binding</keyword>
<keyword evidence="12" id="KW-0812">Transmembrane</keyword>
<evidence type="ECO:0000256" key="1">
    <source>
        <dbReference type="ARBA" id="ARBA00001971"/>
    </source>
</evidence>
<dbReference type="PANTHER" id="PTHR47943">
    <property type="entry name" value="CYTOCHROME P450 93A3-LIKE"/>
    <property type="match status" value="1"/>
</dbReference>
<keyword evidence="7 10" id="KW-0408">Iron</keyword>
<dbReference type="CDD" id="cd11072">
    <property type="entry name" value="CYP71-like"/>
    <property type="match status" value="1"/>
</dbReference>
<evidence type="ECO:0000313" key="13">
    <source>
        <dbReference type="Proteomes" id="UP000087766"/>
    </source>
</evidence>
<reference evidence="13" key="1">
    <citation type="journal article" date="2014" name="Nat. Commun.">
        <title>Genome sequence of mungbean and insights into evolution within Vigna species.</title>
        <authorList>
            <person name="Kang Y.J."/>
            <person name="Kim S.K."/>
            <person name="Kim M.Y."/>
            <person name="Lestari P."/>
            <person name="Kim K.H."/>
            <person name="Ha B.K."/>
            <person name="Jun T.H."/>
            <person name="Hwang W.J."/>
            <person name="Lee T."/>
            <person name="Lee J."/>
            <person name="Shim S."/>
            <person name="Yoon M.Y."/>
            <person name="Jang Y.E."/>
            <person name="Han K.S."/>
            <person name="Taeprayoon P."/>
            <person name="Yoon N."/>
            <person name="Somta P."/>
            <person name="Tanya P."/>
            <person name="Kim K.S."/>
            <person name="Gwag J.G."/>
            <person name="Moon J.K."/>
            <person name="Lee Y.H."/>
            <person name="Park B.S."/>
            <person name="Bombarely A."/>
            <person name="Doyle J.J."/>
            <person name="Jackson S.A."/>
            <person name="Schafleitner R."/>
            <person name="Srinives P."/>
            <person name="Varshney R.K."/>
            <person name="Lee S.H."/>
        </authorList>
    </citation>
    <scope>NUCLEOTIDE SEQUENCE [LARGE SCALE GENOMIC DNA]</scope>
    <source>
        <strain evidence="13">cv. VC1973A</strain>
    </source>
</reference>
<dbReference type="Pfam" id="PF00067">
    <property type="entry name" value="p450"/>
    <property type="match status" value="1"/>
</dbReference>
<keyword evidence="6 11" id="KW-0560">Oxidoreductase</keyword>
<evidence type="ECO:0000256" key="4">
    <source>
        <dbReference type="ARBA" id="ARBA00022617"/>
    </source>
</evidence>
<evidence type="ECO:0000256" key="5">
    <source>
        <dbReference type="ARBA" id="ARBA00022723"/>
    </source>
</evidence>
<dbReference type="RefSeq" id="XP_014510961.1">
    <property type="nucleotide sequence ID" value="XM_014655475.2"/>
</dbReference>
<dbReference type="Proteomes" id="UP000087766">
    <property type="component" value="Chromosome 1"/>
</dbReference>
<sequence>MLLETLAVPATLLVVFILVLSFALFLPNHLKDDRKHPPGPKPLPIIGNLHILGKLPHRTLQAFAKKHGPIMSIKLGQIPAIVVSSPETAELFLKTHDIVFASRPKTQASEYLSYGSKGMVFSEYGSYYRHVRKLCASQLLSASKVEMFRPLRREELRVFVKSLEKVAASGDVVNLSQQIGELMSNIVCKMILGRTKDDRFDLKGLTHDVLYLTGVFNVADYLPWAAIYDLQGLKRKLKKVSTAFDQVFEQIIKDHEHPTDRDKKSLHSEDFVDILVSHMQQAMDQQEHDHFIDRTNVKAIILDLIAGAFETSGVALEWAMSELLRHPKDMKKLQEELTDVVGMNRFVEECDLSKLPFLNMVVKETLRLYPPGPLLVHRESSQDISIDGYHIKKKTRILINAWAIGRDPKVWSENADMFFPERFVDSNIDIRGHDFRLLPFGSGRRGCPGIQLGLTTFGFALAQLVHCFNWELPIGMSSDDLDMTETFGLSIPRSKPLLAIPTYRLSNKGTDT</sequence>
<name>A0A1S3UY03_VIGRR</name>